<dbReference type="Gene3D" id="3.30.420.10">
    <property type="entry name" value="Ribonuclease H-like superfamily/Ribonuclease H"/>
    <property type="match status" value="1"/>
</dbReference>
<dbReference type="InterPro" id="IPR036397">
    <property type="entry name" value="RNaseH_sf"/>
</dbReference>
<evidence type="ECO:0008006" key="3">
    <source>
        <dbReference type="Google" id="ProtNLM"/>
    </source>
</evidence>
<dbReference type="STRING" id="610380.E2C4B0"/>
<sequence length="101" mass="11805">KIKITQKLSEDDFGRNNEFCDEKMCPYADNNNFYDHIIFFDEASPQLSGAINRHNCLYWGDDNPHWMCDVRTQYPQKLTVWSGFCERGIVGQFFITGNLNA</sequence>
<dbReference type="Proteomes" id="UP000008237">
    <property type="component" value="Unassembled WGS sequence"/>
</dbReference>
<evidence type="ECO:0000313" key="2">
    <source>
        <dbReference type="Proteomes" id="UP000008237"/>
    </source>
</evidence>
<reference evidence="1 2" key="1">
    <citation type="journal article" date="2010" name="Science">
        <title>Genomic comparison of the ants Camponotus floridanus and Harpegnathos saltator.</title>
        <authorList>
            <person name="Bonasio R."/>
            <person name="Zhang G."/>
            <person name="Ye C."/>
            <person name="Mutti N.S."/>
            <person name="Fang X."/>
            <person name="Qin N."/>
            <person name="Donahue G."/>
            <person name="Yang P."/>
            <person name="Li Q."/>
            <person name="Li C."/>
            <person name="Zhang P."/>
            <person name="Huang Z."/>
            <person name="Berger S.L."/>
            <person name="Reinberg D."/>
            <person name="Wang J."/>
            <person name="Liebig J."/>
        </authorList>
    </citation>
    <scope>NUCLEOTIDE SEQUENCE [LARGE SCALE GENOMIC DNA]</scope>
    <source>
        <strain evidence="1 2">R22 G/1</strain>
    </source>
</reference>
<keyword evidence="2" id="KW-1185">Reference proteome</keyword>
<dbReference type="AlphaFoldDB" id="E2C4B0"/>
<organism evidence="2">
    <name type="scientific">Harpegnathos saltator</name>
    <name type="common">Jerdon's jumping ant</name>
    <dbReference type="NCBI Taxonomy" id="610380"/>
    <lineage>
        <taxon>Eukaryota</taxon>
        <taxon>Metazoa</taxon>
        <taxon>Ecdysozoa</taxon>
        <taxon>Arthropoda</taxon>
        <taxon>Hexapoda</taxon>
        <taxon>Insecta</taxon>
        <taxon>Pterygota</taxon>
        <taxon>Neoptera</taxon>
        <taxon>Endopterygota</taxon>
        <taxon>Hymenoptera</taxon>
        <taxon>Apocrita</taxon>
        <taxon>Aculeata</taxon>
        <taxon>Formicoidea</taxon>
        <taxon>Formicidae</taxon>
        <taxon>Ponerinae</taxon>
        <taxon>Ponerini</taxon>
        <taxon>Harpegnathos</taxon>
    </lineage>
</organism>
<dbReference type="PANTHER" id="PTHR47326:SF1">
    <property type="entry name" value="HTH PSQ-TYPE DOMAIN-CONTAINING PROTEIN"/>
    <property type="match status" value="1"/>
</dbReference>
<protein>
    <recommendedName>
        <fullName evidence="3">Histone-lysine N-methyltransferase SETMAR</fullName>
    </recommendedName>
</protein>
<accession>E2C4B0</accession>
<feature type="non-terminal residue" evidence="1">
    <location>
        <position position="101"/>
    </location>
</feature>
<feature type="non-terminal residue" evidence="1">
    <location>
        <position position="1"/>
    </location>
</feature>
<dbReference type="EMBL" id="GL452440">
    <property type="protein sequence ID" value="EFN77205.1"/>
    <property type="molecule type" value="Genomic_DNA"/>
</dbReference>
<evidence type="ECO:0000313" key="1">
    <source>
        <dbReference type="EMBL" id="EFN77205.1"/>
    </source>
</evidence>
<gene>
    <name evidence="1" type="ORF">EAI_12684</name>
</gene>
<dbReference type="InParanoid" id="E2C4B0"/>
<proteinExistence type="predicted"/>
<dbReference type="GO" id="GO:0003676">
    <property type="term" value="F:nucleic acid binding"/>
    <property type="evidence" value="ECO:0007669"/>
    <property type="project" value="InterPro"/>
</dbReference>
<name>E2C4B0_HARSA</name>
<dbReference type="PANTHER" id="PTHR47326">
    <property type="entry name" value="TRANSPOSABLE ELEMENT TC3 TRANSPOSASE-LIKE PROTEIN"/>
    <property type="match status" value="1"/>
</dbReference>